<dbReference type="EMBL" id="JAPDIA010000008">
    <property type="protein sequence ID" value="MDG0813747.1"/>
    <property type="molecule type" value="Genomic_DNA"/>
</dbReference>
<dbReference type="Proteomes" id="UP001153404">
    <property type="component" value="Unassembled WGS sequence"/>
</dbReference>
<organism evidence="2 3">
    <name type="scientific">Cohnella rhizosphaerae</name>
    <dbReference type="NCBI Taxonomy" id="1457232"/>
    <lineage>
        <taxon>Bacteria</taxon>
        <taxon>Bacillati</taxon>
        <taxon>Bacillota</taxon>
        <taxon>Bacilli</taxon>
        <taxon>Bacillales</taxon>
        <taxon>Paenibacillaceae</taxon>
        <taxon>Cohnella</taxon>
    </lineage>
</organism>
<evidence type="ECO:0000256" key="1">
    <source>
        <dbReference type="SAM" id="MobiDB-lite"/>
    </source>
</evidence>
<keyword evidence="3" id="KW-1185">Reference proteome</keyword>
<comment type="caution">
    <text evidence="2">The sequence shown here is derived from an EMBL/GenBank/DDBJ whole genome shotgun (WGS) entry which is preliminary data.</text>
</comment>
<dbReference type="RefSeq" id="WP_277537899.1">
    <property type="nucleotide sequence ID" value="NZ_JAPDIA010000008.1"/>
</dbReference>
<gene>
    <name evidence="2" type="ORF">OMP40_34015</name>
</gene>
<protein>
    <recommendedName>
        <fullName evidence="4">ATP-grasp domain-containing protein</fullName>
    </recommendedName>
</protein>
<evidence type="ECO:0008006" key="4">
    <source>
        <dbReference type="Google" id="ProtNLM"/>
    </source>
</evidence>
<dbReference type="Pfam" id="PF14398">
    <property type="entry name" value="ATPgrasp_YheCD"/>
    <property type="match status" value="1"/>
</dbReference>
<evidence type="ECO:0000313" key="3">
    <source>
        <dbReference type="Proteomes" id="UP001153404"/>
    </source>
</evidence>
<dbReference type="AlphaFoldDB" id="A0A9X4QXQ0"/>
<name>A0A9X4QXQ0_9BACL</name>
<feature type="region of interest" description="Disordered" evidence="1">
    <location>
        <begin position="1"/>
        <end position="33"/>
    </location>
</feature>
<proteinExistence type="predicted"/>
<evidence type="ECO:0000313" key="2">
    <source>
        <dbReference type="EMBL" id="MDG0813747.1"/>
    </source>
</evidence>
<reference evidence="2" key="1">
    <citation type="submission" date="2022-10" db="EMBL/GenBank/DDBJ databases">
        <title>Comparative genomic analysis of Cohnella hashimotonis sp. nov., isolated from the International Space Station.</title>
        <authorList>
            <person name="Simpson A."/>
            <person name="Venkateswaran K."/>
        </authorList>
    </citation>
    <scope>NUCLEOTIDE SEQUENCE</scope>
    <source>
        <strain evidence="2">DSM 28161</strain>
    </source>
</reference>
<sequence length="223" mass="24118">MPVTLQDSDGAGRGARRSASGVRRARARKDRSADGNALRPIGILVSERSEYVRGDAAAPFAEADFIRRLMAAAPRHGLVAYAFDPASWDSRTNAVAGWRSTDRGWQREAVEAPSLLYDRLWPDDRASRERSFAALRIMRERGGFRLLNGSLPGKTAVLRALSRCPEIRPLLPPSAPYRGERSLVDWIDARGGAAFLKPAGGSQGKGALVLAQSQGGGLDAERP</sequence>
<accession>A0A9X4QXQ0</accession>
<dbReference type="InterPro" id="IPR026838">
    <property type="entry name" value="YheC/D"/>
</dbReference>